<dbReference type="EMBL" id="HACA01004643">
    <property type="protein sequence ID" value="CDW22004.1"/>
    <property type="molecule type" value="Transcribed_RNA"/>
</dbReference>
<accession>A0A0K2T7D6</accession>
<evidence type="ECO:0000313" key="2">
    <source>
        <dbReference type="EMBL" id="CDW22004.1"/>
    </source>
</evidence>
<protein>
    <submittedName>
        <fullName evidence="2">Uncharacterized protein</fullName>
    </submittedName>
</protein>
<evidence type="ECO:0000256" key="1">
    <source>
        <dbReference type="SAM" id="MobiDB-lite"/>
    </source>
</evidence>
<reference evidence="2" key="1">
    <citation type="submission" date="2014-05" db="EMBL/GenBank/DDBJ databases">
        <authorList>
            <person name="Chronopoulou M."/>
        </authorList>
    </citation>
    <scope>NUCLEOTIDE SEQUENCE</scope>
    <source>
        <tissue evidence="2">Whole organism</tissue>
    </source>
</reference>
<name>A0A0K2T7D6_LEPSM</name>
<feature type="region of interest" description="Disordered" evidence="1">
    <location>
        <begin position="1"/>
        <end position="24"/>
    </location>
</feature>
<organism evidence="2">
    <name type="scientific">Lepeophtheirus salmonis</name>
    <name type="common">Salmon louse</name>
    <name type="synonym">Caligus salmonis</name>
    <dbReference type="NCBI Taxonomy" id="72036"/>
    <lineage>
        <taxon>Eukaryota</taxon>
        <taxon>Metazoa</taxon>
        <taxon>Ecdysozoa</taxon>
        <taxon>Arthropoda</taxon>
        <taxon>Crustacea</taxon>
        <taxon>Multicrustacea</taxon>
        <taxon>Hexanauplia</taxon>
        <taxon>Copepoda</taxon>
        <taxon>Siphonostomatoida</taxon>
        <taxon>Caligidae</taxon>
        <taxon>Lepeophtheirus</taxon>
    </lineage>
</organism>
<sequence length="39" mass="4489">MGSKAKLSNEIISSLEQDSKEDKSEVNYLFEQDLRVDEL</sequence>
<dbReference type="AlphaFoldDB" id="A0A0K2T7D6"/>
<proteinExistence type="predicted"/>